<reference evidence="5" key="1">
    <citation type="submission" date="2017-02" db="UniProtKB">
        <authorList>
            <consortium name="WormBaseParasite"/>
        </authorList>
    </citation>
    <scope>IDENTIFICATION</scope>
</reference>
<evidence type="ECO:0000259" key="1">
    <source>
        <dbReference type="Pfam" id="PF00024"/>
    </source>
</evidence>
<feature type="domain" description="Apple" evidence="2">
    <location>
        <begin position="102"/>
        <end position="128"/>
    </location>
</feature>
<dbReference type="AlphaFoldDB" id="A0A0N4V9C5"/>
<reference evidence="3 4" key="2">
    <citation type="submission" date="2018-10" db="EMBL/GenBank/DDBJ databases">
        <authorList>
            <consortium name="Pathogen Informatics"/>
        </authorList>
    </citation>
    <scope>NUCLEOTIDE SEQUENCE [LARGE SCALE GENOMIC DNA]</scope>
</reference>
<feature type="domain" description="Apple" evidence="2">
    <location>
        <begin position="596"/>
        <end position="619"/>
    </location>
</feature>
<dbReference type="InterPro" id="IPR003609">
    <property type="entry name" value="Pan_app"/>
</dbReference>
<feature type="domain" description="Apple" evidence="1">
    <location>
        <begin position="424"/>
        <end position="469"/>
    </location>
</feature>
<feature type="domain" description="Apple" evidence="2">
    <location>
        <begin position="181"/>
        <end position="205"/>
    </location>
</feature>
<dbReference type="EMBL" id="UXUI01008558">
    <property type="protein sequence ID" value="VDD91803.1"/>
    <property type="molecule type" value="Genomic_DNA"/>
</dbReference>
<evidence type="ECO:0000313" key="4">
    <source>
        <dbReference type="Proteomes" id="UP000274131"/>
    </source>
</evidence>
<dbReference type="Proteomes" id="UP000274131">
    <property type="component" value="Unassembled WGS sequence"/>
</dbReference>
<gene>
    <name evidence="3" type="ORF">EVEC_LOCUS6554</name>
</gene>
<accession>A0A0N4V9C5</accession>
<protein>
    <submittedName>
        <fullName evidence="5">Apple domain-containing protein</fullName>
    </submittedName>
</protein>
<organism evidence="5">
    <name type="scientific">Enterobius vermicularis</name>
    <name type="common">Human pinworm</name>
    <dbReference type="NCBI Taxonomy" id="51028"/>
    <lineage>
        <taxon>Eukaryota</taxon>
        <taxon>Metazoa</taxon>
        <taxon>Ecdysozoa</taxon>
        <taxon>Nematoda</taxon>
        <taxon>Chromadorea</taxon>
        <taxon>Rhabditida</taxon>
        <taxon>Spirurina</taxon>
        <taxon>Oxyuridomorpha</taxon>
        <taxon>Oxyuroidea</taxon>
        <taxon>Oxyuridae</taxon>
        <taxon>Enterobius</taxon>
    </lineage>
</organism>
<keyword evidence="4" id="KW-1185">Reference proteome</keyword>
<dbReference type="Pfam" id="PF14295">
    <property type="entry name" value="PAN_4"/>
    <property type="match status" value="4"/>
</dbReference>
<proteinExistence type="predicted"/>
<evidence type="ECO:0000313" key="3">
    <source>
        <dbReference type="EMBL" id="VDD91803.1"/>
    </source>
</evidence>
<name>A0A0N4V9C5_ENTVE</name>
<evidence type="ECO:0000313" key="5">
    <source>
        <dbReference type="WBParaSite" id="EVEC_0000703301-mRNA-1"/>
    </source>
</evidence>
<dbReference type="Pfam" id="PF00024">
    <property type="entry name" value="PAN_1"/>
    <property type="match status" value="2"/>
</dbReference>
<feature type="domain" description="Apple" evidence="2">
    <location>
        <begin position="683"/>
        <end position="704"/>
    </location>
</feature>
<dbReference type="WBParaSite" id="EVEC_0000703301-mRNA-1">
    <property type="protein sequence ID" value="EVEC_0000703301-mRNA-1"/>
    <property type="gene ID" value="EVEC_0000703301"/>
</dbReference>
<sequence length="740" mass="85753">MLFYMHFVFIPGNHMPSGPQIIHDVRDVNTCAKRCFFDNRCVAFHYYTGLCTLYRSLNRGRPQYLFLWIKKSALEPLRKYIIKFVFAPNMHRPAGPWRPRNTENIEACAKACYLNRMCAGFEWLDGKCVGYNTVTQGPLLKRLDLWFKKRPPTGEVWSKDMPYLAYLPGYYYPISPLVTRDVPDIQACAQACFSNLVCAAFDYRARACFFFTTLEDGPNRTFIWLWEKKPSARGSNGDEHNFEIDESETFSGLLSDQLFLTYFVFAPGRHQPSRSYRLYQIFSTRLCARQCYFESSCVAFLYREGICTLYYSLKGGISGNLLLWVKRSAIEPLKQYIIRFVYAPNIYRPAMPWKPNNVHYIDSCAKTCYFAKNCVGFQWKNEICICYASLSHGLALKRLDVWLRRQPLTEEAMKIDFPHLVYAPGYYIPAPAKSYFRIRDIQMCAQMCFETPACIAFRYSSRTCLLFPSLDSGLSRIYIRVWEKRPNSRGLMTVGVYIMYFLFVPGFHSPSGSKIVQYVPNLNICAKSCYLDETCIGFGYPDRVCVLYHSFAGGTRTYIYLWVKISNPGSNVHPDISRLAIIVGRYRLIGEEKPLKIHDKRACVRYCFSNPRCVAYRYDLTGCRLYKGYEPRSDYPITIFFRRPALLLEERERLPVFASPSILFGRYKLYGEENPRHIHGQHSCAVHCFRNPKCVAWRYKDSVCKIYKSYAAGKEYPVTSWAGIETFDPAACSGVNSDSL</sequence>
<evidence type="ECO:0000259" key="2">
    <source>
        <dbReference type="Pfam" id="PF14295"/>
    </source>
</evidence>
<feature type="domain" description="Apple" evidence="1">
    <location>
        <begin position="6"/>
        <end position="56"/>
    </location>
</feature>